<keyword evidence="2" id="KW-1003">Cell membrane</keyword>
<keyword evidence="9" id="KW-1185">Reference proteome</keyword>
<evidence type="ECO:0000256" key="2">
    <source>
        <dbReference type="ARBA" id="ARBA00022475"/>
    </source>
</evidence>
<keyword evidence="3 6" id="KW-0812">Transmembrane</keyword>
<evidence type="ECO:0000256" key="3">
    <source>
        <dbReference type="ARBA" id="ARBA00022692"/>
    </source>
</evidence>
<evidence type="ECO:0000256" key="5">
    <source>
        <dbReference type="ARBA" id="ARBA00023136"/>
    </source>
</evidence>
<feature type="transmembrane region" description="Helical" evidence="6">
    <location>
        <begin position="32"/>
        <end position="60"/>
    </location>
</feature>
<evidence type="ECO:0000313" key="8">
    <source>
        <dbReference type="EMBL" id="ACV21101.1"/>
    </source>
</evidence>
<evidence type="ECO:0000313" key="9">
    <source>
        <dbReference type="Proteomes" id="UP000002026"/>
    </source>
</evidence>
<dbReference type="AlphaFoldDB" id="C7N0M3"/>
<dbReference type="GO" id="GO:0005886">
    <property type="term" value="C:plasma membrane"/>
    <property type="evidence" value="ECO:0007669"/>
    <property type="project" value="UniProtKB-SubCell"/>
</dbReference>
<dbReference type="STRING" id="471855.Shel_00260"/>
<dbReference type="Pfam" id="PF04024">
    <property type="entry name" value="PspC"/>
    <property type="match status" value="1"/>
</dbReference>
<keyword evidence="4 6" id="KW-1133">Transmembrane helix</keyword>
<dbReference type="Proteomes" id="UP000002026">
    <property type="component" value="Chromosome"/>
</dbReference>
<dbReference type="PANTHER" id="PTHR33885">
    <property type="entry name" value="PHAGE SHOCK PROTEIN C"/>
    <property type="match status" value="1"/>
</dbReference>
<dbReference type="eggNOG" id="COG1983">
    <property type="taxonomic scope" value="Bacteria"/>
</dbReference>
<name>C7N0M3_SLAHD</name>
<dbReference type="KEGG" id="shi:Shel_00260"/>
<dbReference type="EMBL" id="CP001684">
    <property type="protein sequence ID" value="ACV21101.1"/>
    <property type="molecule type" value="Genomic_DNA"/>
</dbReference>
<feature type="transmembrane region" description="Helical" evidence="6">
    <location>
        <begin position="204"/>
        <end position="226"/>
    </location>
</feature>
<comment type="subcellular location">
    <subcellularLocation>
        <location evidence="1">Cell membrane</location>
        <topology evidence="1">Single-pass membrane protein</topology>
    </subcellularLocation>
</comment>
<organism evidence="8 9">
    <name type="scientific">Slackia heliotrinireducens (strain ATCC 29202 / DSM 20476 / NCTC 11029 / RHS 1)</name>
    <name type="common">Peptococcus heliotrinreducens</name>
    <dbReference type="NCBI Taxonomy" id="471855"/>
    <lineage>
        <taxon>Bacteria</taxon>
        <taxon>Bacillati</taxon>
        <taxon>Actinomycetota</taxon>
        <taxon>Coriobacteriia</taxon>
        <taxon>Eggerthellales</taxon>
        <taxon>Eggerthellaceae</taxon>
        <taxon>Slackia</taxon>
    </lineage>
</organism>
<dbReference type="PANTHER" id="PTHR33885:SF3">
    <property type="entry name" value="PHAGE SHOCK PROTEIN C"/>
    <property type="match status" value="1"/>
</dbReference>
<accession>C7N0M3</accession>
<reference evidence="8 9" key="1">
    <citation type="journal article" date="2009" name="Stand. Genomic Sci.">
        <title>Complete genome sequence of Slackia heliotrinireducens type strain (RHS 1).</title>
        <authorList>
            <person name="Pukall R."/>
            <person name="Lapidus A."/>
            <person name="Nolan M."/>
            <person name="Copeland A."/>
            <person name="Glavina Del Rio T."/>
            <person name="Lucas S."/>
            <person name="Chen F."/>
            <person name="Tice H."/>
            <person name="Cheng J.F."/>
            <person name="Chertkov O."/>
            <person name="Bruce D."/>
            <person name="Goodwin L."/>
            <person name="Kuske C."/>
            <person name="Brettin T."/>
            <person name="Detter J.C."/>
            <person name="Han C."/>
            <person name="Pitluck S."/>
            <person name="Pati A."/>
            <person name="Mavrommatis K."/>
            <person name="Ivanova N."/>
            <person name="Ovchinnikova G."/>
            <person name="Chen A."/>
            <person name="Palaniappan K."/>
            <person name="Schneider S."/>
            <person name="Rohde M."/>
            <person name="Chain P."/>
            <person name="D'haeseleer P."/>
            <person name="Goker M."/>
            <person name="Bristow J."/>
            <person name="Eisen J.A."/>
            <person name="Markowitz V."/>
            <person name="Kyrpides N.C."/>
            <person name="Klenk H.P."/>
            <person name="Hugenholtz P."/>
        </authorList>
    </citation>
    <scope>NUCLEOTIDE SEQUENCE [LARGE SCALE GENOMIC DNA]</scope>
    <source>
        <strain evidence="9">ATCC 29202 / DSM 20476 / NCTC 11029 / RHS 1</strain>
    </source>
</reference>
<keyword evidence="5 6" id="KW-0472">Membrane</keyword>
<evidence type="ECO:0000256" key="1">
    <source>
        <dbReference type="ARBA" id="ARBA00004162"/>
    </source>
</evidence>
<sequence length="248" mass="26572">MAETAKHLVRSDNSVVAGVCAGLAETLDTDPIVMRVLGILLTVLTFGWGVIAYVILWVVLPKGQACADCIDVSADSEDPCGCRDASVHMPKSAYLGTSVGVVLVCLIFAVLLDYLVVDASWYQFWPIVFVAAGFTVMVIPIDEDHQVFEMAVGMTLVGVGAVLTLCSVGFLSWQTIPHALPRVLPILLLAAVVAVLAHRRHNRVLTFCAGALVLVACALTVTVFGVPNEMDFIVLQNPMGGPKTIFYR</sequence>
<protein>
    <submittedName>
        <fullName evidence="8">Putative stress-responsive transcriptional regulator</fullName>
    </submittedName>
</protein>
<dbReference type="InterPro" id="IPR052027">
    <property type="entry name" value="PspC"/>
</dbReference>
<proteinExistence type="predicted"/>
<feature type="transmembrane region" description="Helical" evidence="6">
    <location>
        <begin position="93"/>
        <end position="116"/>
    </location>
</feature>
<feature type="transmembrane region" description="Helical" evidence="6">
    <location>
        <begin position="122"/>
        <end position="139"/>
    </location>
</feature>
<dbReference type="RefSeq" id="WP_012797212.1">
    <property type="nucleotide sequence ID" value="NC_013165.1"/>
</dbReference>
<feature type="domain" description="Phage shock protein PspC N-terminal" evidence="7">
    <location>
        <begin position="6"/>
        <end position="62"/>
    </location>
</feature>
<dbReference type="HOGENOM" id="CLU_939747_0_0_11"/>
<gene>
    <name evidence="8" type="ordered locus">Shel_00260</name>
</gene>
<dbReference type="InterPro" id="IPR007168">
    <property type="entry name" value="Phageshock_PspC_N"/>
</dbReference>
<feature type="transmembrane region" description="Helical" evidence="6">
    <location>
        <begin position="151"/>
        <end position="173"/>
    </location>
</feature>
<evidence type="ECO:0000256" key="4">
    <source>
        <dbReference type="ARBA" id="ARBA00022989"/>
    </source>
</evidence>
<evidence type="ECO:0000259" key="7">
    <source>
        <dbReference type="Pfam" id="PF04024"/>
    </source>
</evidence>
<evidence type="ECO:0000256" key="6">
    <source>
        <dbReference type="SAM" id="Phobius"/>
    </source>
</evidence>